<name>A0ABX7DV11_9FLAO</name>
<keyword evidence="1" id="KW-0812">Transmembrane</keyword>
<sequence length="146" mass="17198">MKKLIFSIITALGFITDEYLTFEYVCDYPERGPKFYGFPFVQETDTTWVNSMSGDIYLFGFLGNLIFWTIIIGGIVLLVDKIKGKLPKKLIVVFGWLIFAWSLFISFVNFGAVDWRLEFTHDNFKMNYYQSTIDCERNFLLIKKYK</sequence>
<accession>A0ABX7DV11</accession>
<dbReference type="RefSeq" id="WP_202337372.1">
    <property type="nucleotide sequence ID" value="NZ_CP068439.1"/>
</dbReference>
<gene>
    <name evidence="2" type="ORF">JK629_04170</name>
</gene>
<evidence type="ECO:0000313" key="2">
    <source>
        <dbReference type="EMBL" id="QQX77476.1"/>
    </source>
</evidence>
<feature type="transmembrane region" description="Helical" evidence="1">
    <location>
        <begin position="91"/>
        <end position="112"/>
    </location>
</feature>
<feature type="transmembrane region" description="Helical" evidence="1">
    <location>
        <begin position="56"/>
        <end position="79"/>
    </location>
</feature>
<keyword evidence="1" id="KW-0472">Membrane</keyword>
<keyword evidence="3" id="KW-1185">Reference proteome</keyword>
<evidence type="ECO:0000256" key="1">
    <source>
        <dbReference type="SAM" id="Phobius"/>
    </source>
</evidence>
<proteinExistence type="predicted"/>
<evidence type="ECO:0000313" key="3">
    <source>
        <dbReference type="Proteomes" id="UP000629420"/>
    </source>
</evidence>
<protein>
    <submittedName>
        <fullName evidence="2">Uncharacterized protein</fullName>
    </submittedName>
</protein>
<dbReference type="EMBL" id="CP068439">
    <property type="protein sequence ID" value="QQX77476.1"/>
    <property type="molecule type" value="Genomic_DNA"/>
</dbReference>
<keyword evidence="1" id="KW-1133">Transmembrane helix</keyword>
<dbReference type="Proteomes" id="UP000629420">
    <property type="component" value="Chromosome"/>
</dbReference>
<reference evidence="2 3" key="1">
    <citation type="submission" date="2021-01" db="EMBL/GenBank/DDBJ databases">
        <title>Aequorivita sp. strain KX20305, a bacterium isolated from the sediment collected at a cold seep field in South China Sea.</title>
        <authorList>
            <person name="Zhang H."/>
            <person name="Li C."/>
        </authorList>
    </citation>
    <scope>NUCLEOTIDE SEQUENCE [LARGE SCALE GENOMIC DNA]</scope>
    <source>
        <strain evidence="2 3">KX20305</strain>
    </source>
</reference>
<organism evidence="2 3">
    <name type="scientific">Aequorivita iocasae</name>
    <dbReference type="NCBI Taxonomy" id="2803865"/>
    <lineage>
        <taxon>Bacteria</taxon>
        <taxon>Pseudomonadati</taxon>
        <taxon>Bacteroidota</taxon>
        <taxon>Flavobacteriia</taxon>
        <taxon>Flavobacteriales</taxon>
        <taxon>Flavobacteriaceae</taxon>
        <taxon>Aequorivita</taxon>
    </lineage>
</organism>